<feature type="compositionally biased region" description="Polar residues" evidence="1">
    <location>
        <begin position="88"/>
        <end position="98"/>
    </location>
</feature>
<evidence type="ECO:0000313" key="3">
    <source>
        <dbReference type="EMBL" id="KAG8581196.1"/>
    </source>
</evidence>
<evidence type="ECO:0000259" key="2">
    <source>
        <dbReference type="PROSITE" id="PS50105"/>
    </source>
</evidence>
<accession>A0AAV7C968</accession>
<sequence length="403" mass="44845">MARRQELLQKQNINRIDMEINAMYHQREMDKSHRKGFVDMDSPFLYHGLPSNQVAFRGRQMCPEGQLSTDMFVHRNALDILHGSTILKTSPYTPINSLQRERVRRPGRRTGNPKMTENNIGVPKIPADNKPQSSPSATEEEKEEKKEEDTEAFNRCDQGKMNTESATDKSAMDTQDSQDKSNNPTPVMSNRSRTGADKELTNPGPTFEDRYIYQSPVHLSTSPFSFPVTMNPTLLPGTHGLFLNREEIPTLQDIHKWSSQDVYNFVSSLPGCSAYAQVFKDHDIDGLTLPLLTEDHLLDTMGLKLGPALKIRTQICSRLGNIFHMTGLPLPAPVSSAAPVPSDQPPEIISPTTCSNSNTTAPSPCAHESDTLRVTDIATAETKENPCDLSSAQTDFPVNLLKV</sequence>
<dbReference type="PROSITE" id="PS50105">
    <property type="entry name" value="SAM_DOMAIN"/>
    <property type="match status" value="1"/>
</dbReference>
<dbReference type="GO" id="GO:0045892">
    <property type="term" value="P:negative regulation of DNA-templated transcription"/>
    <property type="evidence" value="ECO:0007669"/>
    <property type="project" value="TreeGrafter"/>
</dbReference>
<organism evidence="3 4">
    <name type="scientific">Engystomops pustulosus</name>
    <name type="common">Tungara frog</name>
    <name type="synonym">Physalaemus pustulosus</name>
    <dbReference type="NCBI Taxonomy" id="76066"/>
    <lineage>
        <taxon>Eukaryota</taxon>
        <taxon>Metazoa</taxon>
        <taxon>Chordata</taxon>
        <taxon>Craniata</taxon>
        <taxon>Vertebrata</taxon>
        <taxon>Euteleostomi</taxon>
        <taxon>Amphibia</taxon>
        <taxon>Batrachia</taxon>
        <taxon>Anura</taxon>
        <taxon>Neobatrachia</taxon>
        <taxon>Hyloidea</taxon>
        <taxon>Leptodactylidae</taxon>
        <taxon>Leiuperinae</taxon>
        <taxon>Engystomops</taxon>
    </lineage>
</organism>
<dbReference type="InterPro" id="IPR050548">
    <property type="entry name" value="PcG_chromatin_remod_factors"/>
</dbReference>
<gene>
    <name evidence="3" type="ORF">GDO81_007585</name>
</gene>
<comment type="caution">
    <text evidence="3">The sequence shown here is derived from an EMBL/GenBank/DDBJ whole genome shotgun (WGS) entry which is preliminary data.</text>
</comment>
<dbReference type="InterPro" id="IPR013761">
    <property type="entry name" value="SAM/pointed_sf"/>
</dbReference>
<feature type="compositionally biased region" description="Polar residues" evidence="1">
    <location>
        <begin position="172"/>
        <end position="193"/>
    </location>
</feature>
<feature type="compositionally biased region" description="Basic and acidic residues" evidence="1">
    <location>
        <begin position="143"/>
        <end position="158"/>
    </location>
</feature>
<dbReference type="EMBL" id="WNYA01000003">
    <property type="protein sequence ID" value="KAG8581196.1"/>
    <property type="molecule type" value="Genomic_DNA"/>
</dbReference>
<keyword evidence="4" id="KW-1185">Reference proteome</keyword>
<reference evidence="3" key="1">
    <citation type="thesis" date="2020" institute="ProQuest LLC" country="789 East Eisenhower Parkway, Ann Arbor, MI, USA">
        <title>Comparative Genomics and Chromosome Evolution.</title>
        <authorList>
            <person name="Mudd A.B."/>
        </authorList>
    </citation>
    <scope>NUCLEOTIDE SEQUENCE</scope>
    <source>
        <strain evidence="3">237g6f4</strain>
        <tissue evidence="3">Blood</tissue>
    </source>
</reference>
<feature type="region of interest" description="Disordered" evidence="1">
    <location>
        <begin position="88"/>
        <end position="209"/>
    </location>
</feature>
<dbReference type="Pfam" id="PF00536">
    <property type="entry name" value="SAM_1"/>
    <property type="match status" value="1"/>
</dbReference>
<evidence type="ECO:0000313" key="4">
    <source>
        <dbReference type="Proteomes" id="UP000824782"/>
    </source>
</evidence>
<feature type="domain" description="SAM" evidence="2">
    <location>
        <begin position="257"/>
        <end position="303"/>
    </location>
</feature>
<dbReference type="GO" id="GO:0003682">
    <property type="term" value="F:chromatin binding"/>
    <property type="evidence" value="ECO:0007669"/>
    <property type="project" value="TreeGrafter"/>
</dbReference>
<dbReference type="SMART" id="SM00454">
    <property type="entry name" value="SAM"/>
    <property type="match status" value="1"/>
</dbReference>
<dbReference type="Proteomes" id="UP000824782">
    <property type="component" value="Unassembled WGS sequence"/>
</dbReference>
<dbReference type="InterPro" id="IPR001660">
    <property type="entry name" value="SAM"/>
</dbReference>
<proteinExistence type="predicted"/>
<evidence type="ECO:0000256" key="1">
    <source>
        <dbReference type="SAM" id="MobiDB-lite"/>
    </source>
</evidence>
<dbReference type="SUPFAM" id="SSF47769">
    <property type="entry name" value="SAM/Pointed domain"/>
    <property type="match status" value="1"/>
</dbReference>
<dbReference type="GO" id="GO:0005634">
    <property type="term" value="C:nucleus"/>
    <property type="evidence" value="ECO:0007669"/>
    <property type="project" value="TreeGrafter"/>
</dbReference>
<dbReference type="CDD" id="cd09579">
    <property type="entry name" value="SAM_Samd7_11"/>
    <property type="match status" value="1"/>
</dbReference>
<dbReference type="GO" id="GO:0042393">
    <property type="term" value="F:histone binding"/>
    <property type="evidence" value="ECO:0007669"/>
    <property type="project" value="TreeGrafter"/>
</dbReference>
<dbReference type="PANTHER" id="PTHR12247:SF89">
    <property type="entry name" value="STERILE ALPHA MOTIF DOMAIN-CONTAINING PROTEIN 7"/>
    <property type="match status" value="1"/>
</dbReference>
<protein>
    <recommendedName>
        <fullName evidence="2">SAM domain-containing protein</fullName>
    </recommendedName>
</protein>
<dbReference type="AlphaFoldDB" id="A0AAV7C968"/>
<dbReference type="Gene3D" id="1.10.150.50">
    <property type="entry name" value="Transcription Factor, Ets-1"/>
    <property type="match status" value="1"/>
</dbReference>
<name>A0AAV7C968_ENGPU</name>
<dbReference type="PANTHER" id="PTHR12247">
    <property type="entry name" value="POLYCOMB GROUP PROTEIN"/>
    <property type="match status" value="1"/>
</dbReference>